<sequence>MAGGPRVLDDEPVVLWEKCIQQSIIVDLREDESIHFSDLESSLAFASHRWTQAPQRQTSIFQEMQKCLILTALQSLLSTATVEEGSFSEIKYGQGQVHYPLPDFSKVAPKVKIPKTPKESPKPMPPSTIHRAHSSPDMLDVVNRVLEDSVFTQERPSLFFDPEESAPPAFVQHLQMLKILMEAQDELERKYISKKEEHRALEMQKYMGINRNTGTFDPDRLLEGDIFRLGMILDDIKEMVDKNLCEQISLPQTSSTPLSLHIKPRVLCVSPPSSPSLHELTFQDQSASLCFGTNEMEDTIDAIGPMITEQTKNTDVQICSRPPHTFQKDLTPSAEDKDQQDETSLLTEGAGFSNILAYFDVTNVSPEESLAASKSTQVRALHLESDLDNCVSLSVEVSCSSEASTGCDNVPKSSLQTSVSQRNETDSGFGSSYLNQSASGSVQQNESFHSQNDPVSSTESEGSCSNLQTTIEPKVQRTFPSVGSELPIASNSVQQWVENANKETIFKVQGRHLWDFADIKHNHISESLSQPILDKMDGGWSPMRSCSCNNEAILALQSDVSRLKKDMKESLIQLPYLTDKLDYLTSKYRHERTTRSRSRSHQRLTANSPLKSQSVGLTLSNTSPSPVKLERMSTYIDPVKSKDSEDTTASDMQFDYSPIEGTKGSATLYLDSGLHSPGPTLSSRGNYTRKSEQFYYHARLKDPAFVERWSPIYSTPTQKPLLQVNYGSSSSLPASQQSLTGRDPPNQTLPYCPVMCFFSTQYLLCLHPRS</sequence>
<dbReference type="InterPro" id="IPR052655">
    <property type="entry name" value="AKNA_Centrosome-Trans_reg"/>
</dbReference>
<feature type="region of interest" description="Disordered" evidence="2">
    <location>
        <begin position="589"/>
        <end position="626"/>
    </location>
</feature>
<feature type="region of interest" description="Disordered" evidence="2">
    <location>
        <begin position="319"/>
        <end position="344"/>
    </location>
</feature>
<evidence type="ECO:0000256" key="1">
    <source>
        <dbReference type="SAM" id="Coils"/>
    </source>
</evidence>
<dbReference type="PANTHER" id="PTHR21510">
    <property type="entry name" value="AKNA DOMAIN-CONTAINING PROTEIN"/>
    <property type="match status" value="1"/>
</dbReference>
<dbReference type="Proteomes" id="UP001460270">
    <property type="component" value="Unassembled WGS sequence"/>
</dbReference>
<evidence type="ECO:0000256" key="2">
    <source>
        <dbReference type="SAM" id="MobiDB-lite"/>
    </source>
</evidence>
<feature type="region of interest" description="Disordered" evidence="2">
    <location>
        <begin position="114"/>
        <end position="134"/>
    </location>
</feature>
<keyword evidence="4" id="KW-1185">Reference proteome</keyword>
<comment type="caution">
    <text evidence="3">The sequence shown here is derived from an EMBL/GenBank/DDBJ whole genome shotgun (WGS) entry which is preliminary data.</text>
</comment>
<accession>A0AAW0QH66</accession>
<evidence type="ECO:0000313" key="3">
    <source>
        <dbReference type="EMBL" id="KAK7945709.1"/>
    </source>
</evidence>
<reference evidence="4" key="1">
    <citation type="submission" date="2024-04" db="EMBL/GenBank/DDBJ databases">
        <title>Salinicola lusitanus LLJ914,a marine bacterium isolated from the Okinawa Trough.</title>
        <authorList>
            <person name="Li J."/>
        </authorList>
    </citation>
    <scope>NUCLEOTIDE SEQUENCE [LARGE SCALE GENOMIC DNA]</scope>
</reference>
<name>A0AAW0QH66_9GOBI</name>
<feature type="region of interest" description="Disordered" evidence="2">
    <location>
        <begin position="402"/>
        <end position="466"/>
    </location>
</feature>
<evidence type="ECO:0008006" key="5">
    <source>
        <dbReference type="Google" id="ProtNLM"/>
    </source>
</evidence>
<feature type="compositionally biased region" description="Polar residues" evidence="2">
    <location>
        <begin position="411"/>
        <end position="466"/>
    </location>
</feature>
<evidence type="ECO:0000313" key="4">
    <source>
        <dbReference type="Proteomes" id="UP001460270"/>
    </source>
</evidence>
<feature type="compositionally biased region" description="Polar residues" evidence="2">
    <location>
        <begin position="604"/>
        <end position="625"/>
    </location>
</feature>
<gene>
    <name evidence="3" type="ORF">WMY93_001437</name>
</gene>
<proteinExistence type="predicted"/>
<dbReference type="PANTHER" id="PTHR21510:SF16">
    <property type="entry name" value="PROTEIN AKNAD1"/>
    <property type="match status" value="1"/>
</dbReference>
<feature type="coiled-coil region" evidence="1">
    <location>
        <begin position="177"/>
        <end position="204"/>
    </location>
</feature>
<organism evidence="3 4">
    <name type="scientific">Mugilogobius chulae</name>
    <name type="common">yellowstripe goby</name>
    <dbReference type="NCBI Taxonomy" id="88201"/>
    <lineage>
        <taxon>Eukaryota</taxon>
        <taxon>Metazoa</taxon>
        <taxon>Chordata</taxon>
        <taxon>Craniata</taxon>
        <taxon>Vertebrata</taxon>
        <taxon>Euteleostomi</taxon>
        <taxon>Actinopterygii</taxon>
        <taxon>Neopterygii</taxon>
        <taxon>Teleostei</taxon>
        <taxon>Neoteleostei</taxon>
        <taxon>Acanthomorphata</taxon>
        <taxon>Gobiaria</taxon>
        <taxon>Gobiiformes</taxon>
        <taxon>Gobioidei</taxon>
        <taxon>Gobiidae</taxon>
        <taxon>Gobionellinae</taxon>
        <taxon>Mugilogobius</taxon>
    </lineage>
</organism>
<keyword evidence="1" id="KW-0175">Coiled coil</keyword>
<dbReference type="AlphaFoldDB" id="A0AAW0QH66"/>
<feature type="compositionally biased region" description="Basic residues" evidence="2">
    <location>
        <begin position="589"/>
        <end position="602"/>
    </location>
</feature>
<dbReference type="EMBL" id="JBBPFD010000001">
    <property type="protein sequence ID" value="KAK7945709.1"/>
    <property type="molecule type" value="Genomic_DNA"/>
</dbReference>
<protein>
    <recommendedName>
        <fullName evidence="5">AKNA domain-containing protein</fullName>
    </recommendedName>
</protein>